<proteinExistence type="inferred from homology"/>
<name>A0AAN8PXM2_PATCE</name>
<dbReference type="GO" id="GO:0000493">
    <property type="term" value="P:box H/ACA snoRNP assembly"/>
    <property type="evidence" value="ECO:0007669"/>
    <property type="project" value="InterPro"/>
</dbReference>
<dbReference type="EMBL" id="JAZGQO010000008">
    <property type="protein sequence ID" value="KAK6178770.1"/>
    <property type="molecule type" value="Genomic_DNA"/>
</dbReference>
<evidence type="ECO:0000256" key="9">
    <source>
        <dbReference type="SAM" id="MobiDB-lite"/>
    </source>
</evidence>
<dbReference type="InterPro" id="IPR009000">
    <property type="entry name" value="Transl_B-barrel_sf"/>
</dbReference>
<dbReference type="AlphaFoldDB" id="A0AAN8PXM2"/>
<feature type="compositionally biased region" description="Basic and acidic residues" evidence="9">
    <location>
        <begin position="257"/>
        <end position="268"/>
    </location>
</feature>
<comment type="subcellular location">
    <subcellularLocation>
        <location evidence="1">Nucleus</location>
    </subcellularLocation>
</comment>
<feature type="compositionally biased region" description="Basic and acidic residues" evidence="9">
    <location>
        <begin position="468"/>
        <end position="487"/>
    </location>
</feature>
<reference evidence="10 11" key="1">
    <citation type="submission" date="2024-01" db="EMBL/GenBank/DDBJ databases">
        <title>The genome of the rayed Mediterranean limpet Patella caerulea (Linnaeus, 1758).</title>
        <authorList>
            <person name="Anh-Thu Weber A."/>
            <person name="Halstead-Nussloch G."/>
        </authorList>
    </citation>
    <scope>NUCLEOTIDE SEQUENCE [LARGE SCALE GENOMIC DNA]</scope>
    <source>
        <strain evidence="10">AATW-2023a</strain>
        <tissue evidence="10">Whole specimen</tissue>
    </source>
</reference>
<evidence type="ECO:0000256" key="7">
    <source>
        <dbReference type="ARBA" id="ARBA00022884"/>
    </source>
</evidence>
<sequence length="661" mass="74683">MDNNNTNVLINQHKQNENYTDSFQSEIEDSATLLLGNETTLPTVSEISKGTDHNDKEGVAIICDNISKSKTDDIGNENEHHIGTCTTTTDISLSPKNQKSEIIMASNSLIHGYEKTTPLLVQVETEDDKGTDHNILAQNDGEGVAIICDNISEAKTDTGNEKEHDNDIETCTTDVPQSPKNQETENMVSIIDEDEKTTPLLAQIKTDDDKNNSVPNNCKIRQTGTSEINLSDLTEVDLKVKVEDGGVCDDPMLCHRSVPDNDQLHDSGTEADNSSDSSSLFSDEVVSDNDETKQERHKLSENKIGIEVVRTKGEMLPEDLPPIGDLKITIPEDEKLLMLGRVSSVVGLLVVIQSSSNTPALNEESVLFCENRNVFGKVFEIFGPVACPFYSVRFNNCDDIKNRNIEVGDQVYCAPNLEELTQYIFIDQLKQMKGSDASWKDNNEPPPKHLDYSDDEMERRTKSKKREKKNDEVEQGDDSKINKTESRQESELFYTNKKVKFINKKKDWDRPKADTFSSEGNPNNVWQCWPPRGYGPPQHPPSRFQHQGNQNPFMMYQNFNSPHNNGGRMSNHNGIQNTQMNFWPQQRMNSQPPNYVSYQNCPPQGRMGNPNQFFPSPHPHQINPNAYMNTVQNHHYSPRPVIMDSRFVQNQQTNDPQLGHR</sequence>
<keyword evidence="8" id="KW-0539">Nucleus</keyword>
<feature type="region of interest" description="Disordered" evidence="9">
    <location>
        <begin position="249"/>
        <end position="299"/>
    </location>
</feature>
<feature type="compositionally biased region" description="Basic and acidic residues" evidence="9">
    <location>
        <begin position="438"/>
        <end position="460"/>
    </location>
</feature>
<feature type="compositionally biased region" description="Low complexity" evidence="9">
    <location>
        <begin position="272"/>
        <end position="284"/>
    </location>
</feature>
<evidence type="ECO:0000313" key="10">
    <source>
        <dbReference type="EMBL" id="KAK6178770.1"/>
    </source>
</evidence>
<dbReference type="Proteomes" id="UP001347796">
    <property type="component" value="Unassembled WGS sequence"/>
</dbReference>
<dbReference type="GO" id="GO:0005732">
    <property type="term" value="C:sno(s)RNA-containing ribonucleoprotein complex"/>
    <property type="evidence" value="ECO:0007669"/>
    <property type="project" value="InterPro"/>
</dbReference>
<keyword evidence="7" id="KW-0694">RNA-binding</keyword>
<dbReference type="InterPro" id="IPR007504">
    <property type="entry name" value="H/ACA_rnp_Gar1/Naf1"/>
</dbReference>
<evidence type="ECO:0000313" key="11">
    <source>
        <dbReference type="Proteomes" id="UP001347796"/>
    </source>
</evidence>
<dbReference type="InterPro" id="IPR038664">
    <property type="entry name" value="Gar1/Naf1_Cbf5-bd_sf"/>
</dbReference>
<evidence type="ECO:0000256" key="6">
    <source>
        <dbReference type="ARBA" id="ARBA00022553"/>
    </source>
</evidence>
<dbReference type="GO" id="GO:0003723">
    <property type="term" value="F:RNA binding"/>
    <property type="evidence" value="ECO:0007669"/>
    <property type="project" value="UniProtKB-KW"/>
</dbReference>
<dbReference type="PANTHER" id="PTHR31633:SF1">
    <property type="entry name" value="H_ACA RIBONUCLEOPROTEIN COMPLEX NON-CORE SUBUNIT NAF1"/>
    <property type="match status" value="1"/>
</dbReference>
<dbReference type="Gene3D" id="2.40.10.230">
    <property type="entry name" value="Probable tRNA pseudouridine synthase domain"/>
    <property type="match status" value="1"/>
</dbReference>
<dbReference type="GO" id="GO:0005634">
    <property type="term" value="C:nucleus"/>
    <property type="evidence" value="ECO:0007669"/>
    <property type="project" value="UniProtKB-SubCell"/>
</dbReference>
<dbReference type="GO" id="GO:0006364">
    <property type="term" value="P:rRNA processing"/>
    <property type="evidence" value="ECO:0007669"/>
    <property type="project" value="UniProtKB-KW"/>
</dbReference>
<comment type="similarity">
    <text evidence="2">Belongs to the NAF1 family.</text>
</comment>
<evidence type="ECO:0000256" key="2">
    <source>
        <dbReference type="ARBA" id="ARBA00009801"/>
    </source>
</evidence>
<keyword evidence="5" id="KW-0698">rRNA processing</keyword>
<gene>
    <name evidence="10" type="ORF">SNE40_011281</name>
</gene>
<dbReference type="SUPFAM" id="SSF50447">
    <property type="entry name" value="Translation proteins"/>
    <property type="match status" value="1"/>
</dbReference>
<evidence type="ECO:0000256" key="3">
    <source>
        <dbReference type="ARBA" id="ARBA00021438"/>
    </source>
</evidence>
<dbReference type="FunFam" id="2.40.10.230:FF:000002">
    <property type="entry name" value="H/ACA ribonucleoprotein complex non-core subunit NAF1"/>
    <property type="match status" value="1"/>
</dbReference>
<dbReference type="GO" id="GO:0001522">
    <property type="term" value="P:pseudouridine synthesis"/>
    <property type="evidence" value="ECO:0007669"/>
    <property type="project" value="InterPro"/>
</dbReference>
<evidence type="ECO:0000256" key="1">
    <source>
        <dbReference type="ARBA" id="ARBA00004123"/>
    </source>
</evidence>
<keyword evidence="6" id="KW-0597">Phosphoprotein</keyword>
<evidence type="ECO:0000256" key="8">
    <source>
        <dbReference type="ARBA" id="ARBA00023242"/>
    </source>
</evidence>
<protein>
    <recommendedName>
        <fullName evidence="3">H/ACA ribonucleoprotein complex non-core subunit NAF1</fullName>
    </recommendedName>
</protein>
<dbReference type="Pfam" id="PF04410">
    <property type="entry name" value="Gar1"/>
    <property type="match status" value="1"/>
</dbReference>
<evidence type="ECO:0000256" key="4">
    <source>
        <dbReference type="ARBA" id="ARBA00022517"/>
    </source>
</evidence>
<evidence type="ECO:0000256" key="5">
    <source>
        <dbReference type="ARBA" id="ARBA00022552"/>
    </source>
</evidence>
<feature type="region of interest" description="Disordered" evidence="9">
    <location>
        <begin position="435"/>
        <end position="487"/>
    </location>
</feature>
<accession>A0AAN8PXM2</accession>
<comment type="caution">
    <text evidence="10">The sequence shown here is derived from an EMBL/GenBank/DDBJ whole genome shotgun (WGS) entry which is preliminary data.</text>
</comment>
<keyword evidence="11" id="KW-1185">Reference proteome</keyword>
<dbReference type="GO" id="GO:0043489">
    <property type="term" value="P:RNA stabilization"/>
    <property type="evidence" value="ECO:0007669"/>
    <property type="project" value="UniProtKB-ARBA"/>
</dbReference>
<feature type="compositionally biased region" description="Basic and acidic residues" evidence="9">
    <location>
        <begin position="290"/>
        <end position="299"/>
    </location>
</feature>
<dbReference type="InterPro" id="IPR040309">
    <property type="entry name" value="Naf1"/>
</dbReference>
<dbReference type="PANTHER" id="PTHR31633">
    <property type="entry name" value="H/ACA RIBONUCLEOPROTEIN COMPLEX NON-CORE SUBUNIT NAF1"/>
    <property type="match status" value="1"/>
</dbReference>
<keyword evidence="4" id="KW-0690">Ribosome biogenesis</keyword>
<organism evidence="10 11">
    <name type="scientific">Patella caerulea</name>
    <name type="common">Rayed Mediterranean limpet</name>
    <dbReference type="NCBI Taxonomy" id="87958"/>
    <lineage>
        <taxon>Eukaryota</taxon>
        <taxon>Metazoa</taxon>
        <taxon>Spiralia</taxon>
        <taxon>Lophotrochozoa</taxon>
        <taxon>Mollusca</taxon>
        <taxon>Gastropoda</taxon>
        <taxon>Patellogastropoda</taxon>
        <taxon>Patelloidea</taxon>
        <taxon>Patellidae</taxon>
        <taxon>Patella</taxon>
    </lineage>
</organism>